<evidence type="ECO:0000256" key="4">
    <source>
        <dbReference type="ARBA" id="ARBA00023163"/>
    </source>
</evidence>
<dbReference type="PROSITE" id="PS50931">
    <property type="entry name" value="HTH_LYSR"/>
    <property type="match status" value="1"/>
</dbReference>
<evidence type="ECO:0000256" key="3">
    <source>
        <dbReference type="ARBA" id="ARBA00023125"/>
    </source>
</evidence>
<dbReference type="Pfam" id="PF03466">
    <property type="entry name" value="LysR_substrate"/>
    <property type="match status" value="1"/>
</dbReference>
<dbReference type="GO" id="GO:0005829">
    <property type="term" value="C:cytosol"/>
    <property type="evidence" value="ECO:0007669"/>
    <property type="project" value="TreeGrafter"/>
</dbReference>
<dbReference type="SUPFAM" id="SSF53850">
    <property type="entry name" value="Periplasmic binding protein-like II"/>
    <property type="match status" value="1"/>
</dbReference>
<dbReference type="Pfam" id="PF00126">
    <property type="entry name" value="HTH_1"/>
    <property type="match status" value="1"/>
</dbReference>
<name>A0A2A2SHU6_9SPHN</name>
<keyword evidence="3 7" id="KW-0238">DNA-binding</keyword>
<accession>A0A2A2SHU6</accession>
<dbReference type="EMBL" id="NSLI01000002">
    <property type="protein sequence ID" value="PAX08854.1"/>
    <property type="molecule type" value="Genomic_DNA"/>
</dbReference>
<proteinExistence type="inferred from homology"/>
<evidence type="ECO:0000256" key="5">
    <source>
        <dbReference type="SAM" id="MobiDB-lite"/>
    </source>
</evidence>
<keyword evidence="4" id="KW-0804">Transcription</keyword>
<comment type="similarity">
    <text evidence="1">Belongs to the LysR transcriptional regulatory family.</text>
</comment>
<dbReference type="InterPro" id="IPR036390">
    <property type="entry name" value="WH_DNA-bd_sf"/>
</dbReference>
<dbReference type="InterPro" id="IPR005119">
    <property type="entry name" value="LysR_subst-bd"/>
</dbReference>
<evidence type="ECO:0000256" key="2">
    <source>
        <dbReference type="ARBA" id="ARBA00023015"/>
    </source>
</evidence>
<dbReference type="SUPFAM" id="SSF46785">
    <property type="entry name" value="Winged helix' DNA-binding domain"/>
    <property type="match status" value="1"/>
</dbReference>
<dbReference type="OrthoDB" id="9775392at2"/>
<dbReference type="PANTHER" id="PTHR30419">
    <property type="entry name" value="HTH-TYPE TRANSCRIPTIONAL REGULATOR YBHD"/>
    <property type="match status" value="1"/>
</dbReference>
<sequence>MTRSARNIHAARHSGAPIKRPHATARQLQCFVALAQERGFTRAAKRLGVSQPTLSGQINALERATGEKLVERGPDVILTPAGRAVLEKSRDVLLTLREIDAIRDTDALSGTVRLGACPTIGPYLLPTAIAALHRDHPALRVHVREDMPAALARGLAAGDHDLLLAPVSMHESRFEVEVILRERLFLAVAADDPLANTEPAEATRLSGRPLLAFTPGHGMEACAAAFAEDEGMAVSWEGEGASLHAVGQMAAAGMGLALLPELFVRRAMRGCAGLVVRPLPDPKHGREIALVSRRGTGRTRVHRELTERFRTEAAGMPADPSCGSDPPMPAP</sequence>
<dbReference type="Proteomes" id="UP000218151">
    <property type="component" value="Unassembled WGS sequence"/>
</dbReference>
<dbReference type="InterPro" id="IPR050950">
    <property type="entry name" value="HTH-type_LysR_regulators"/>
</dbReference>
<dbReference type="PRINTS" id="PR00039">
    <property type="entry name" value="HTHLYSR"/>
</dbReference>
<dbReference type="GO" id="GO:0003700">
    <property type="term" value="F:DNA-binding transcription factor activity"/>
    <property type="evidence" value="ECO:0007669"/>
    <property type="project" value="InterPro"/>
</dbReference>
<dbReference type="PANTHER" id="PTHR30419:SF29">
    <property type="entry name" value="LYSR-FAMILY TRANSCRIPTIONAL REGULATOR"/>
    <property type="match status" value="1"/>
</dbReference>
<evidence type="ECO:0000313" key="8">
    <source>
        <dbReference type="Proteomes" id="UP000218151"/>
    </source>
</evidence>
<dbReference type="GO" id="GO:0003677">
    <property type="term" value="F:DNA binding"/>
    <property type="evidence" value="ECO:0007669"/>
    <property type="project" value="UniProtKB-KW"/>
</dbReference>
<dbReference type="Gene3D" id="1.10.10.10">
    <property type="entry name" value="Winged helix-like DNA-binding domain superfamily/Winged helix DNA-binding domain"/>
    <property type="match status" value="1"/>
</dbReference>
<evidence type="ECO:0000313" key="7">
    <source>
        <dbReference type="EMBL" id="PAX08854.1"/>
    </source>
</evidence>
<feature type="domain" description="HTH lysR-type" evidence="6">
    <location>
        <begin position="26"/>
        <end position="79"/>
    </location>
</feature>
<keyword evidence="2" id="KW-0805">Transcription regulation</keyword>
<organism evidence="7 8">
    <name type="scientific">Sphingomonas lenta</name>
    <dbReference type="NCBI Taxonomy" id="1141887"/>
    <lineage>
        <taxon>Bacteria</taxon>
        <taxon>Pseudomonadati</taxon>
        <taxon>Pseudomonadota</taxon>
        <taxon>Alphaproteobacteria</taxon>
        <taxon>Sphingomonadales</taxon>
        <taxon>Sphingomonadaceae</taxon>
        <taxon>Sphingomonas</taxon>
    </lineage>
</organism>
<dbReference type="InterPro" id="IPR036388">
    <property type="entry name" value="WH-like_DNA-bd_sf"/>
</dbReference>
<gene>
    <name evidence="7" type="ORF">CKY28_05735</name>
</gene>
<keyword evidence="8" id="KW-1185">Reference proteome</keyword>
<dbReference type="AlphaFoldDB" id="A0A2A2SHU6"/>
<evidence type="ECO:0000259" key="6">
    <source>
        <dbReference type="PROSITE" id="PS50931"/>
    </source>
</evidence>
<feature type="region of interest" description="Disordered" evidence="5">
    <location>
        <begin position="311"/>
        <end position="331"/>
    </location>
</feature>
<dbReference type="InterPro" id="IPR000847">
    <property type="entry name" value="LysR_HTH_N"/>
</dbReference>
<protein>
    <submittedName>
        <fullName evidence="7">DNA-binding transcriptional regulator OxyR</fullName>
    </submittedName>
</protein>
<dbReference type="RefSeq" id="WP_095997365.1">
    <property type="nucleotide sequence ID" value="NZ_NSLI01000002.1"/>
</dbReference>
<reference evidence="8" key="1">
    <citation type="submission" date="2017-09" db="EMBL/GenBank/DDBJ databases">
        <authorList>
            <person name="Feng G."/>
            <person name="Zhu H."/>
        </authorList>
    </citation>
    <scope>NUCLEOTIDE SEQUENCE [LARGE SCALE GENOMIC DNA]</scope>
    <source>
        <strain evidence="8">1PNM-20</strain>
    </source>
</reference>
<evidence type="ECO:0000256" key="1">
    <source>
        <dbReference type="ARBA" id="ARBA00009437"/>
    </source>
</evidence>
<dbReference type="Gene3D" id="3.40.190.10">
    <property type="entry name" value="Periplasmic binding protein-like II"/>
    <property type="match status" value="2"/>
</dbReference>
<comment type="caution">
    <text evidence="7">The sequence shown here is derived from an EMBL/GenBank/DDBJ whole genome shotgun (WGS) entry which is preliminary data.</text>
</comment>